<name>A0A2N6D1E3_9GAMM</name>
<evidence type="ECO:0000313" key="2">
    <source>
        <dbReference type="EMBL" id="PLX63493.1"/>
    </source>
</evidence>
<dbReference type="RefSeq" id="WP_273437273.1">
    <property type="nucleotide sequence ID" value="NZ_CAXXYC010000003.1"/>
</dbReference>
<dbReference type="PANTHER" id="PTHR40031">
    <property type="entry name" value="HYPOTHETICAL MEMBRANE SPANNING PROTEIN"/>
    <property type="match status" value="1"/>
</dbReference>
<evidence type="ECO:0000313" key="3">
    <source>
        <dbReference type="Proteomes" id="UP000235015"/>
    </source>
</evidence>
<organism evidence="2 3">
    <name type="scientific">Sedimenticola selenatireducens</name>
    <dbReference type="NCBI Taxonomy" id="191960"/>
    <lineage>
        <taxon>Bacteria</taxon>
        <taxon>Pseudomonadati</taxon>
        <taxon>Pseudomonadota</taxon>
        <taxon>Gammaproteobacteria</taxon>
        <taxon>Chromatiales</taxon>
        <taxon>Sedimenticolaceae</taxon>
        <taxon>Sedimenticola</taxon>
    </lineage>
</organism>
<feature type="transmembrane region" description="Helical" evidence="1">
    <location>
        <begin position="64"/>
        <end position="83"/>
    </location>
</feature>
<dbReference type="GO" id="GO:0016787">
    <property type="term" value="F:hydrolase activity"/>
    <property type="evidence" value="ECO:0007669"/>
    <property type="project" value="UniProtKB-KW"/>
</dbReference>
<proteinExistence type="predicted"/>
<comment type="caution">
    <text evidence="2">The sequence shown here is derived from an EMBL/GenBank/DDBJ whole genome shotgun (WGS) entry which is preliminary data.</text>
</comment>
<gene>
    <name evidence="2" type="ORF">C0630_00895</name>
</gene>
<dbReference type="AlphaFoldDB" id="A0A2N6D1E3"/>
<accession>A0A2N6D1E3</accession>
<feature type="transmembrane region" description="Helical" evidence="1">
    <location>
        <begin position="130"/>
        <end position="153"/>
    </location>
</feature>
<feature type="transmembrane region" description="Helical" evidence="1">
    <location>
        <begin position="95"/>
        <end position="118"/>
    </location>
</feature>
<dbReference type="InterPro" id="IPR007404">
    <property type="entry name" value="YdjM-like"/>
</dbReference>
<protein>
    <submittedName>
        <fullName evidence="2">Metal-dependent hydrolase</fullName>
    </submittedName>
</protein>
<keyword evidence="1" id="KW-0472">Membrane</keyword>
<keyword evidence="2" id="KW-0378">Hydrolase</keyword>
<evidence type="ECO:0000256" key="1">
    <source>
        <dbReference type="SAM" id="Phobius"/>
    </source>
</evidence>
<dbReference type="EMBL" id="PKUN01000001">
    <property type="protein sequence ID" value="PLX63493.1"/>
    <property type="molecule type" value="Genomic_DNA"/>
</dbReference>
<dbReference type="PANTHER" id="PTHR40031:SF1">
    <property type="entry name" value="MEMBRANE-BOUND METAL-DEPENDENT HYDROLASE"/>
    <property type="match status" value="1"/>
</dbReference>
<dbReference type="STRING" id="1111735.GCA_000428045_03298"/>
<feature type="transmembrane region" description="Helical" evidence="1">
    <location>
        <begin position="159"/>
        <end position="178"/>
    </location>
</feature>
<keyword evidence="1" id="KW-0812">Transmembrane</keyword>
<dbReference type="Pfam" id="PF04307">
    <property type="entry name" value="YdjM"/>
    <property type="match status" value="1"/>
</dbReference>
<sequence>MDPLTHSLFGVLVVRAAPGQKAAWSRVSSPRAILVGATAALFPDIDYLAFWLDPLSFIADWHRGPTHSLVLAPLWAAALGWSFSRLLRDRSNSRVYMGICLLGLLSHIAGDLITIYGTQILAPFSDWRPGLGTTFVIDPYFSAIVLAGVVASLRWTTMRWARVGLLVLALYLVLQLFLQQRATSMGETYARVQQLEQATSRALAQPLSPYNWLIIVTEGERYHLARVSLAATGDQQPDGAWGWLGRLWTAYRSPSLLNWERYSHFGAPGRERALVQSAWQAARFDGFRRFARYPVLYRVDRVAGETCVWFTDLRYLLPELIPPFRYGMCGSGVIDHWRPYRLRRSTLDERQPLGYR</sequence>
<reference evidence="2 3" key="1">
    <citation type="submission" date="2017-11" db="EMBL/GenBank/DDBJ databases">
        <title>Genome-resolved metagenomics identifies genetic mobility, metabolic interactions, and unexpected diversity in perchlorate-reducing communities.</title>
        <authorList>
            <person name="Barnum T.P."/>
            <person name="Figueroa I.A."/>
            <person name="Carlstrom C.I."/>
            <person name="Lucas L.N."/>
            <person name="Engelbrektson A.L."/>
            <person name="Coates J.D."/>
        </authorList>
    </citation>
    <scope>NUCLEOTIDE SEQUENCE [LARGE SCALE GENOMIC DNA]</scope>
    <source>
        <strain evidence="2">BM301</strain>
    </source>
</reference>
<dbReference type="InterPro" id="IPR053170">
    <property type="entry name" value="Transcription_regulator"/>
</dbReference>
<dbReference type="Proteomes" id="UP000235015">
    <property type="component" value="Unassembled WGS sequence"/>
</dbReference>
<keyword evidence="1" id="KW-1133">Transmembrane helix</keyword>